<dbReference type="Gene3D" id="3.10.330.10">
    <property type="match status" value="1"/>
</dbReference>
<dbReference type="InterPro" id="IPR050168">
    <property type="entry name" value="AAA_ATPase_domain"/>
</dbReference>
<feature type="region of interest" description="Disordered" evidence="13">
    <location>
        <begin position="241"/>
        <end position="266"/>
    </location>
</feature>
<keyword evidence="5" id="KW-0547">Nucleotide-binding</keyword>
<comment type="subcellular location">
    <subcellularLocation>
        <location evidence="1">Membrane</location>
    </subcellularLocation>
</comment>
<dbReference type="InterPro" id="IPR029067">
    <property type="entry name" value="CDC48_domain_2-like_sf"/>
</dbReference>
<evidence type="ECO:0000256" key="1">
    <source>
        <dbReference type="ARBA" id="ARBA00004370"/>
    </source>
</evidence>
<comment type="similarity">
    <text evidence="2">Belongs to the AAA ATPase family.</text>
</comment>
<keyword evidence="16" id="KW-1185">Reference proteome</keyword>
<dbReference type="Gene3D" id="1.10.8.60">
    <property type="match status" value="2"/>
</dbReference>
<accession>A0AAV6YZJ3</accession>
<dbReference type="Pfam" id="PF09262">
    <property type="entry name" value="PEX-1N"/>
    <property type="match status" value="1"/>
</dbReference>
<evidence type="ECO:0000256" key="5">
    <source>
        <dbReference type="ARBA" id="ARBA00022741"/>
    </source>
</evidence>
<evidence type="ECO:0000259" key="14">
    <source>
        <dbReference type="SMART" id="SM00382"/>
    </source>
</evidence>
<dbReference type="FunFam" id="3.40.50.300:FF:001852">
    <property type="entry name" value="Peroxisomal biogenesis factor 1"/>
    <property type="match status" value="1"/>
</dbReference>
<evidence type="ECO:0000256" key="9">
    <source>
        <dbReference type="ARBA" id="ARBA00023136"/>
    </source>
</evidence>
<dbReference type="GO" id="GO:0005829">
    <property type="term" value="C:cytosol"/>
    <property type="evidence" value="ECO:0007669"/>
    <property type="project" value="TreeGrafter"/>
</dbReference>
<dbReference type="PANTHER" id="PTHR23077">
    <property type="entry name" value="AAA-FAMILY ATPASE"/>
    <property type="match status" value="1"/>
</dbReference>
<evidence type="ECO:0000256" key="10">
    <source>
        <dbReference type="ARBA" id="ARBA00032509"/>
    </source>
</evidence>
<dbReference type="EMBL" id="WNYA01004497">
    <property type="protein sequence ID" value="KAG8542739.1"/>
    <property type="molecule type" value="Genomic_DNA"/>
</dbReference>
<dbReference type="GO" id="GO:0005524">
    <property type="term" value="F:ATP binding"/>
    <property type="evidence" value="ECO:0007669"/>
    <property type="project" value="UniProtKB-KW"/>
</dbReference>
<keyword evidence="3" id="KW-0813">Transport</keyword>
<evidence type="ECO:0000256" key="12">
    <source>
        <dbReference type="ARBA" id="ARBA00048778"/>
    </source>
</evidence>
<keyword evidence="9" id="KW-0472">Membrane</keyword>
<dbReference type="SMART" id="SM00382">
    <property type="entry name" value="AAA"/>
    <property type="match status" value="2"/>
</dbReference>
<keyword evidence="7" id="KW-0067">ATP-binding</keyword>
<keyword evidence="6" id="KW-0378">Hydrolase</keyword>
<dbReference type="SUPFAM" id="SSF54585">
    <property type="entry name" value="Cdc48 domain 2-like"/>
    <property type="match status" value="1"/>
</dbReference>
<dbReference type="CDD" id="cd19526">
    <property type="entry name" value="RecA-like_PEX1_r2"/>
    <property type="match status" value="1"/>
</dbReference>
<feature type="non-terminal residue" evidence="15">
    <location>
        <position position="1"/>
    </location>
</feature>
<dbReference type="AlphaFoldDB" id="A0AAV6YZJ3"/>
<evidence type="ECO:0000256" key="2">
    <source>
        <dbReference type="ARBA" id="ARBA00006914"/>
    </source>
</evidence>
<dbReference type="InterPro" id="IPR015342">
    <property type="entry name" value="PEX1-N_C-lobe"/>
</dbReference>
<evidence type="ECO:0000256" key="6">
    <source>
        <dbReference type="ARBA" id="ARBA00022801"/>
    </source>
</evidence>
<dbReference type="GO" id="GO:0016887">
    <property type="term" value="F:ATP hydrolysis activity"/>
    <property type="evidence" value="ECO:0007669"/>
    <property type="project" value="InterPro"/>
</dbReference>
<evidence type="ECO:0000256" key="11">
    <source>
        <dbReference type="ARBA" id="ARBA00034532"/>
    </source>
</evidence>
<dbReference type="InterPro" id="IPR003960">
    <property type="entry name" value="ATPase_AAA_CS"/>
</dbReference>
<dbReference type="Pfam" id="PF17862">
    <property type="entry name" value="AAA_lid_3"/>
    <property type="match status" value="1"/>
</dbReference>
<dbReference type="GO" id="GO:0016558">
    <property type="term" value="P:protein import into peroxisome matrix"/>
    <property type="evidence" value="ECO:0007669"/>
    <property type="project" value="TreeGrafter"/>
</dbReference>
<feature type="compositionally biased region" description="Basic and acidic residues" evidence="13">
    <location>
        <begin position="251"/>
        <end position="261"/>
    </location>
</feature>
<gene>
    <name evidence="15" type="ORF">GDO81_026177</name>
</gene>
<dbReference type="InterPro" id="IPR027417">
    <property type="entry name" value="P-loop_NTPase"/>
</dbReference>
<dbReference type="Gene3D" id="3.40.50.300">
    <property type="entry name" value="P-loop containing nucleotide triphosphate hydrolases"/>
    <property type="match status" value="2"/>
</dbReference>
<sequence>VFLKPCSNVPSCKEVTVEPLSADDWEILELHASALEMHLLDQIRIVYPKAVFPVWVDLHTCIYIRIGTLTPATSYGRLEPLTELIVSPKSRTSEKVPSHFPPIKTAAFDFGSSRTTQGTTSSSDTSSLKDKSETSEIPVPEGSSLWDSLGSLFSWVLGKNPSQTHGVHDKDVFRRTLLKSVRLEAVFRVCRHVPPMIGTSRAFLDHSNDNTVQVFLWYPEPPGLLPDIVVSYGTIVEIPSPRRRKKNSKSSAERSEGKKESSGAATEMPQAVVKIVWHGFEDIKDVIEYDTRNGNTHIAKVWIPERLRKLMNINISSAVRIQSLEPQPKIPSSIMLQPRQGLDAAITAEDVKSAFSSWLQAHSSSSSPWISGITDTALLSLGDEIAEFSISLDHSSELKNQDEIFMLCQDFIQKTKIHVNLEFTPPEKPSTLQQPDQNLSYLQMNRLGGVDDLLTTCYQHIVHCLMGRPLSRQFVSTASGLRSGSILLSGPKGSGKSTIAKALCREAFDCLEAYVEEIDCKLLKGKTLESLCQTLEEGFAESAWRQPAVLLLDDLDQIAGVPMTPEQEHSPEAMHSKQVSHVLKDLMKEIIRMETQIAVIATSRSEHSLNPILISSEGVHLFQCLKPIAPPSQKDRSELLCCIVENRLSCDITRFKDLDLHPLAKETEGFVAKDFVMLVERAIESSVATRKIYTKQDLVLTTTDFQKALKGFTPMSLKNANLHKPKDQGWNMVGGLHDVRQVLKDTIELPAKYPELFASLPIRHRSGVLLYGAPGTGKTLLAGIIAHESGMNFISIKGPELLSKYIGASEQAVRDVFTRAQAAKPCILFFDEFDSIAPRRGHDNTGVTDRVVNQMLTQLDGVEGLQGVYVLAATSRPDLIDPALLRPGRLDECLYCPPPDQTSRYEILKGLSRSMTLDRDVDFQYIASRTENFTGADLKALLYNAQLEAIHSSLAPSAPQVWSLPESSIHFTYILA</sequence>
<evidence type="ECO:0000256" key="3">
    <source>
        <dbReference type="ARBA" id="ARBA00022448"/>
    </source>
</evidence>
<dbReference type="Proteomes" id="UP000824782">
    <property type="component" value="Unassembled WGS sequence"/>
</dbReference>
<dbReference type="FunFam" id="1.10.8.60:FF:000067">
    <property type="entry name" value="Peroxisomal biogenesis factor 1"/>
    <property type="match status" value="1"/>
</dbReference>
<evidence type="ECO:0000256" key="8">
    <source>
        <dbReference type="ARBA" id="ARBA00022927"/>
    </source>
</evidence>
<dbReference type="Pfam" id="PF00004">
    <property type="entry name" value="AAA"/>
    <property type="match status" value="2"/>
</dbReference>
<evidence type="ECO:0000313" key="16">
    <source>
        <dbReference type="Proteomes" id="UP000824782"/>
    </source>
</evidence>
<comment type="catalytic activity">
    <reaction evidence="12">
        <text>ATP + H2O = ADP + phosphate + H(+)</text>
        <dbReference type="Rhea" id="RHEA:13065"/>
        <dbReference type="ChEBI" id="CHEBI:15377"/>
        <dbReference type="ChEBI" id="CHEBI:15378"/>
        <dbReference type="ChEBI" id="CHEBI:30616"/>
        <dbReference type="ChEBI" id="CHEBI:43474"/>
        <dbReference type="ChEBI" id="CHEBI:456216"/>
    </reaction>
    <physiologicalReaction direction="left-to-right" evidence="12">
        <dbReference type="Rhea" id="RHEA:13066"/>
    </physiologicalReaction>
</comment>
<dbReference type="FunFam" id="1.10.8.60:FF:000060">
    <property type="entry name" value="peroxisome biogenesis factor 1"/>
    <property type="match status" value="1"/>
</dbReference>
<evidence type="ECO:0000313" key="15">
    <source>
        <dbReference type="EMBL" id="KAG8542739.1"/>
    </source>
</evidence>
<dbReference type="SUPFAM" id="SSF52540">
    <property type="entry name" value="P-loop containing nucleoside triphosphate hydrolases"/>
    <property type="match status" value="2"/>
</dbReference>
<evidence type="ECO:0000256" key="13">
    <source>
        <dbReference type="SAM" id="MobiDB-lite"/>
    </source>
</evidence>
<feature type="domain" description="AAA+ ATPase" evidence="14">
    <location>
        <begin position="764"/>
        <end position="900"/>
    </location>
</feature>
<organism evidence="15 16">
    <name type="scientific">Engystomops pustulosus</name>
    <name type="common">Tungara frog</name>
    <name type="synonym">Physalaemus pustulosus</name>
    <dbReference type="NCBI Taxonomy" id="76066"/>
    <lineage>
        <taxon>Eukaryota</taxon>
        <taxon>Metazoa</taxon>
        <taxon>Chordata</taxon>
        <taxon>Craniata</taxon>
        <taxon>Vertebrata</taxon>
        <taxon>Euteleostomi</taxon>
        <taxon>Amphibia</taxon>
        <taxon>Batrachia</taxon>
        <taxon>Anura</taxon>
        <taxon>Neobatrachia</taxon>
        <taxon>Hyloidea</taxon>
        <taxon>Leptodactylidae</taxon>
        <taxon>Leiuperinae</taxon>
        <taxon>Engystomops</taxon>
    </lineage>
</organism>
<dbReference type="InterPro" id="IPR003959">
    <property type="entry name" value="ATPase_AAA_core"/>
</dbReference>
<dbReference type="InterPro" id="IPR003593">
    <property type="entry name" value="AAA+_ATPase"/>
</dbReference>
<name>A0AAV6YZJ3_ENGPU</name>
<dbReference type="PROSITE" id="PS00674">
    <property type="entry name" value="AAA"/>
    <property type="match status" value="1"/>
</dbReference>
<feature type="domain" description="AAA+ ATPase" evidence="14">
    <location>
        <begin position="482"/>
        <end position="625"/>
    </location>
</feature>
<dbReference type="FunFam" id="3.10.330.10:FF:000004">
    <property type="entry name" value="Peroxisome biogenesis factor 1"/>
    <property type="match status" value="1"/>
</dbReference>
<dbReference type="InterPro" id="IPR041569">
    <property type="entry name" value="AAA_lid_3"/>
</dbReference>
<protein>
    <recommendedName>
        <fullName evidence="11">Peroxisomal ATPase PEX1</fullName>
    </recommendedName>
    <alternativeName>
        <fullName evidence="10">Peroxin-1</fullName>
    </alternativeName>
</protein>
<dbReference type="FunFam" id="3.40.50.300:FF:000966">
    <property type="entry name" value="Peroxisomal biogenesis factor 1"/>
    <property type="match status" value="1"/>
</dbReference>
<evidence type="ECO:0000256" key="7">
    <source>
        <dbReference type="ARBA" id="ARBA00022840"/>
    </source>
</evidence>
<dbReference type="GO" id="GO:0005778">
    <property type="term" value="C:peroxisomal membrane"/>
    <property type="evidence" value="ECO:0007669"/>
    <property type="project" value="TreeGrafter"/>
</dbReference>
<comment type="caution">
    <text evidence="15">The sequence shown here is derived from an EMBL/GenBank/DDBJ whole genome shotgun (WGS) entry which is preliminary data.</text>
</comment>
<dbReference type="PANTHER" id="PTHR23077:SF12">
    <property type="entry name" value="PEROXISOMAL ATPASE PEX1"/>
    <property type="match status" value="1"/>
</dbReference>
<feature type="region of interest" description="Disordered" evidence="13">
    <location>
        <begin position="109"/>
        <end position="141"/>
    </location>
</feature>
<keyword evidence="8" id="KW-0653">Protein transport</keyword>
<evidence type="ECO:0000256" key="4">
    <source>
        <dbReference type="ARBA" id="ARBA00022593"/>
    </source>
</evidence>
<reference evidence="15" key="1">
    <citation type="thesis" date="2020" institute="ProQuest LLC" country="789 East Eisenhower Parkway, Ann Arbor, MI, USA">
        <title>Comparative Genomics and Chromosome Evolution.</title>
        <authorList>
            <person name="Mudd A.B."/>
        </authorList>
    </citation>
    <scope>NUCLEOTIDE SEQUENCE</scope>
    <source>
        <strain evidence="15">237g6f4</strain>
        <tissue evidence="15">Blood</tissue>
    </source>
</reference>
<keyword evidence="4" id="KW-0962">Peroxisome biogenesis</keyword>
<feature type="compositionally biased region" description="Low complexity" evidence="13">
    <location>
        <begin position="111"/>
        <end position="126"/>
    </location>
</feature>
<proteinExistence type="inferred from homology"/>